<dbReference type="Pfam" id="PF07645">
    <property type="entry name" value="EGF_CA"/>
    <property type="match status" value="1"/>
</dbReference>
<dbReference type="SMART" id="SM00220">
    <property type="entry name" value="S_TKc"/>
    <property type="match status" value="1"/>
</dbReference>
<dbReference type="InterPro" id="IPR001881">
    <property type="entry name" value="EGF-like_Ca-bd_dom"/>
</dbReference>
<dbReference type="Pfam" id="PF13947">
    <property type="entry name" value="GUB_WAK_bind"/>
    <property type="match status" value="1"/>
</dbReference>
<organism evidence="18 19">
    <name type="scientific">Quercus rubra</name>
    <name type="common">Northern red oak</name>
    <name type="synonym">Quercus borealis</name>
    <dbReference type="NCBI Taxonomy" id="3512"/>
    <lineage>
        <taxon>Eukaryota</taxon>
        <taxon>Viridiplantae</taxon>
        <taxon>Streptophyta</taxon>
        <taxon>Embryophyta</taxon>
        <taxon>Tracheophyta</taxon>
        <taxon>Spermatophyta</taxon>
        <taxon>Magnoliopsida</taxon>
        <taxon>eudicotyledons</taxon>
        <taxon>Gunneridae</taxon>
        <taxon>Pentapetalae</taxon>
        <taxon>rosids</taxon>
        <taxon>fabids</taxon>
        <taxon>Fagales</taxon>
        <taxon>Fagaceae</taxon>
        <taxon>Quercus</taxon>
    </lineage>
</organism>
<keyword evidence="9 13" id="KW-1015">Disulfide bond</keyword>
<dbReference type="InterPro" id="IPR025287">
    <property type="entry name" value="WAK_GUB"/>
</dbReference>
<evidence type="ECO:0000256" key="9">
    <source>
        <dbReference type="ARBA" id="ARBA00023157"/>
    </source>
</evidence>
<keyword evidence="10" id="KW-0325">Glycoprotein</keyword>
<keyword evidence="6" id="KW-0547">Nucleotide-binding</keyword>
<keyword evidence="7" id="KW-0418">Kinase</keyword>
<evidence type="ECO:0000256" key="12">
    <source>
        <dbReference type="ARBA" id="ARBA00047951"/>
    </source>
</evidence>
<dbReference type="InterPro" id="IPR008271">
    <property type="entry name" value="Ser/Thr_kinase_AS"/>
</dbReference>
<dbReference type="PROSITE" id="PS50026">
    <property type="entry name" value="EGF_3"/>
    <property type="match status" value="1"/>
</dbReference>
<dbReference type="InterPro" id="IPR000152">
    <property type="entry name" value="EGF-type_Asp/Asn_hydroxyl_site"/>
</dbReference>
<dbReference type="GO" id="GO:0030247">
    <property type="term" value="F:polysaccharide binding"/>
    <property type="evidence" value="ECO:0007669"/>
    <property type="project" value="InterPro"/>
</dbReference>
<feature type="domain" description="EGF-like" evidence="17">
    <location>
        <begin position="247"/>
        <end position="290"/>
    </location>
</feature>
<accession>A0AAN7DUR8</accession>
<feature type="disulfide bond" evidence="13">
    <location>
        <begin position="256"/>
        <end position="273"/>
    </location>
</feature>
<dbReference type="GO" id="GO:0005886">
    <property type="term" value="C:plasma membrane"/>
    <property type="evidence" value="ECO:0007669"/>
    <property type="project" value="TreeGrafter"/>
</dbReference>
<feature type="domain" description="Protein kinase" evidence="16">
    <location>
        <begin position="428"/>
        <end position="684"/>
    </location>
</feature>
<dbReference type="GO" id="GO:0007166">
    <property type="term" value="P:cell surface receptor signaling pathway"/>
    <property type="evidence" value="ECO:0007669"/>
    <property type="project" value="InterPro"/>
</dbReference>
<comment type="catalytic activity">
    <reaction evidence="12">
        <text>L-threonyl-[protein] + ATP = O-phospho-L-threonyl-[protein] + ADP + H(+)</text>
        <dbReference type="Rhea" id="RHEA:46608"/>
        <dbReference type="Rhea" id="RHEA-COMP:11060"/>
        <dbReference type="Rhea" id="RHEA-COMP:11605"/>
        <dbReference type="ChEBI" id="CHEBI:15378"/>
        <dbReference type="ChEBI" id="CHEBI:30013"/>
        <dbReference type="ChEBI" id="CHEBI:30616"/>
        <dbReference type="ChEBI" id="CHEBI:61977"/>
        <dbReference type="ChEBI" id="CHEBI:456216"/>
    </reaction>
</comment>
<dbReference type="InterPro" id="IPR011009">
    <property type="entry name" value="Kinase-like_dom_sf"/>
</dbReference>
<evidence type="ECO:0000313" key="19">
    <source>
        <dbReference type="Proteomes" id="UP001324115"/>
    </source>
</evidence>
<keyword evidence="3 13" id="KW-0245">EGF-like domain</keyword>
<dbReference type="SMART" id="SM00179">
    <property type="entry name" value="EGF_CA"/>
    <property type="match status" value="2"/>
</dbReference>
<evidence type="ECO:0000259" key="17">
    <source>
        <dbReference type="PROSITE" id="PS50026"/>
    </source>
</evidence>
<evidence type="ECO:0000313" key="18">
    <source>
        <dbReference type="EMBL" id="KAK4541614.1"/>
    </source>
</evidence>
<dbReference type="Gene3D" id="2.10.25.10">
    <property type="entry name" value="Laminin"/>
    <property type="match status" value="2"/>
</dbReference>
<dbReference type="PANTHER" id="PTHR27005">
    <property type="entry name" value="WALL-ASSOCIATED RECEPTOR KINASE-LIKE 21"/>
    <property type="match status" value="1"/>
</dbReference>
<comment type="caution">
    <text evidence="18">The sequence shown here is derived from an EMBL/GenBank/DDBJ whole genome shotgun (WGS) entry which is preliminary data.</text>
</comment>
<gene>
    <name evidence="18" type="ORF">RGQ29_033232</name>
</gene>
<dbReference type="PROSITE" id="PS01187">
    <property type="entry name" value="EGF_CA"/>
    <property type="match status" value="1"/>
</dbReference>
<evidence type="ECO:0000256" key="15">
    <source>
        <dbReference type="SAM" id="SignalP"/>
    </source>
</evidence>
<evidence type="ECO:0000256" key="6">
    <source>
        <dbReference type="ARBA" id="ARBA00022741"/>
    </source>
</evidence>
<proteinExistence type="predicted"/>
<keyword evidence="5 15" id="KW-0732">Signal</keyword>
<evidence type="ECO:0000256" key="5">
    <source>
        <dbReference type="ARBA" id="ARBA00022729"/>
    </source>
</evidence>
<sequence length="718" mass="80323">MGFIGILIQLTLVAVVLFELIAAAVAFPIALPDCPDRCGVVEIPYPFGLREGCYIDRNFYVNCTTNSFGKTQPVIPEDFNITNISLQGQIDMSMYVAHDCYVQGVSKTWNIPWLNSPLNFTVSSNQNKFVVVGCDTYGDLYGYQQNGEYISTGCTSECQSTKYIDKSSCSGVGCCEVDIPKGLRNISINLNNINNYTKVESFNPCGHAFISKQGTYSFSIDSLRTLREIEVMPMVLDLAIGNETCNDVTNKSSYICGGNSTCIDSDIGSGYRCKCMDGYSGNPYLRHGCQDIDECENPNNCNRLGQKCINVPGKFTCACIEGHVCAPPFLLFVVVVVAVAAAELAMFVLILERISISLGTIFGTLFLITVSLVLFNVIKKRSEIKLKKKFFKKNGGLLLQQQLSSNENNVQNITLFNSKELEKATDHFSENRIVGKGGQGTVFKGMLSDGRIIAIKKCNTVQEGNIEQFINEIFILSKINHRNVVKLIGCCLETERHEENEEFPLTWDMRLKISIEIAGALFYLHSAASSPIYHRDIKSTNILLDEKYRAKIADFGTSKSIAIDQTHVTTQVHGTFGYLDPEYFQTSQFTEKSDVYSFGVVLVELLTREKPVSSTRSEAGRSLSIYFLHSVEENHLFDILDDRVKKEGDKEEVITVANLAKRCLHLNGRKRPPMREVAIELQGIRKTSDGQQNYEELQFSRSEEIEHSDVIIWFHSML</sequence>
<dbReference type="Pfam" id="PF00069">
    <property type="entry name" value="Pkinase"/>
    <property type="match status" value="1"/>
</dbReference>
<feature type="chain" id="PRO_5042894975" evidence="15">
    <location>
        <begin position="27"/>
        <end position="718"/>
    </location>
</feature>
<comment type="catalytic activity">
    <reaction evidence="11">
        <text>L-seryl-[protein] + ATP = O-phospho-L-seryl-[protein] + ADP + H(+)</text>
        <dbReference type="Rhea" id="RHEA:17989"/>
        <dbReference type="Rhea" id="RHEA-COMP:9863"/>
        <dbReference type="Rhea" id="RHEA-COMP:11604"/>
        <dbReference type="ChEBI" id="CHEBI:15378"/>
        <dbReference type="ChEBI" id="CHEBI:29999"/>
        <dbReference type="ChEBI" id="CHEBI:30616"/>
        <dbReference type="ChEBI" id="CHEBI:83421"/>
        <dbReference type="ChEBI" id="CHEBI:456216"/>
    </reaction>
</comment>
<dbReference type="InterPro" id="IPR018097">
    <property type="entry name" value="EGF_Ca-bd_CS"/>
</dbReference>
<dbReference type="SUPFAM" id="SSF57196">
    <property type="entry name" value="EGF/Laminin"/>
    <property type="match status" value="1"/>
</dbReference>
<keyword evidence="14" id="KW-0812">Transmembrane</keyword>
<dbReference type="SMART" id="SM00181">
    <property type="entry name" value="EGF"/>
    <property type="match status" value="2"/>
</dbReference>
<dbReference type="Gene3D" id="1.10.510.10">
    <property type="entry name" value="Transferase(Phosphotransferase) domain 1"/>
    <property type="match status" value="1"/>
</dbReference>
<comment type="caution">
    <text evidence="13">Lacks conserved residue(s) required for the propagation of feature annotation.</text>
</comment>
<dbReference type="GO" id="GO:0005509">
    <property type="term" value="F:calcium ion binding"/>
    <property type="evidence" value="ECO:0007669"/>
    <property type="project" value="InterPro"/>
</dbReference>
<dbReference type="SUPFAM" id="SSF56112">
    <property type="entry name" value="Protein kinase-like (PK-like)"/>
    <property type="match status" value="1"/>
</dbReference>
<dbReference type="GO" id="GO:0004674">
    <property type="term" value="F:protein serine/threonine kinase activity"/>
    <property type="evidence" value="ECO:0007669"/>
    <property type="project" value="UniProtKB-KW"/>
</dbReference>
<evidence type="ECO:0000259" key="16">
    <source>
        <dbReference type="PROSITE" id="PS50011"/>
    </source>
</evidence>
<keyword evidence="14" id="KW-1133">Transmembrane helix</keyword>
<evidence type="ECO:0000256" key="7">
    <source>
        <dbReference type="ARBA" id="ARBA00022777"/>
    </source>
</evidence>
<evidence type="ECO:0000256" key="11">
    <source>
        <dbReference type="ARBA" id="ARBA00047558"/>
    </source>
</evidence>
<feature type="signal peptide" evidence="15">
    <location>
        <begin position="1"/>
        <end position="26"/>
    </location>
</feature>
<evidence type="ECO:0000256" key="1">
    <source>
        <dbReference type="ARBA" id="ARBA00004479"/>
    </source>
</evidence>
<comment type="subcellular location">
    <subcellularLocation>
        <location evidence="1">Membrane</location>
        <topology evidence="1">Single-pass type I membrane protein</topology>
    </subcellularLocation>
</comment>
<evidence type="ECO:0000256" key="4">
    <source>
        <dbReference type="ARBA" id="ARBA00022679"/>
    </source>
</evidence>
<dbReference type="Proteomes" id="UP001324115">
    <property type="component" value="Unassembled WGS sequence"/>
</dbReference>
<reference evidence="18 19" key="1">
    <citation type="journal article" date="2023" name="G3 (Bethesda)">
        <title>A haplotype-resolved chromosome-scale genome for Quercus rubra L. provides insights into the genetics of adaptive traits for red oak species.</title>
        <authorList>
            <person name="Kapoor B."/>
            <person name="Jenkins J."/>
            <person name="Schmutz J."/>
            <person name="Zhebentyayeva T."/>
            <person name="Kuelheim C."/>
            <person name="Coggeshall M."/>
            <person name="Heim C."/>
            <person name="Lasky J.R."/>
            <person name="Leites L."/>
            <person name="Islam-Faridi N."/>
            <person name="Romero-Severson J."/>
            <person name="DeLeo V.L."/>
            <person name="Lucas S.M."/>
            <person name="Lazic D."/>
            <person name="Gailing O."/>
            <person name="Carlson J."/>
            <person name="Staton M."/>
        </authorList>
    </citation>
    <scope>NUCLEOTIDE SEQUENCE [LARGE SCALE GENOMIC DNA]</scope>
    <source>
        <strain evidence="18">Pseudo-F2</strain>
    </source>
</reference>
<evidence type="ECO:0000256" key="14">
    <source>
        <dbReference type="SAM" id="Phobius"/>
    </source>
</evidence>
<dbReference type="GO" id="GO:0005524">
    <property type="term" value="F:ATP binding"/>
    <property type="evidence" value="ECO:0007669"/>
    <property type="project" value="UniProtKB-KW"/>
</dbReference>
<name>A0AAN7DUR8_QUERU</name>
<keyword evidence="2" id="KW-0723">Serine/threonine-protein kinase</keyword>
<dbReference type="InterPro" id="IPR049883">
    <property type="entry name" value="NOTCH1_EGF-like"/>
</dbReference>
<protein>
    <submittedName>
        <fullName evidence="18">Uncharacterized protein</fullName>
    </submittedName>
</protein>
<dbReference type="Gene3D" id="3.30.200.20">
    <property type="entry name" value="Phosphorylase Kinase, domain 1"/>
    <property type="match status" value="1"/>
</dbReference>
<evidence type="ECO:0000256" key="8">
    <source>
        <dbReference type="ARBA" id="ARBA00022840"/>
    </source>
</evidence>
<dbReference type="PANTHER" id="PTHR27005:SF515">
    <property type="entry name" value="WALL-ASSOCIATED RECEPTOR KINASE-LIKE 10-RELATED"/>
    <property type="match status" value="1"/>
</dbReference>
<dbReference type="PROSITE" id="PS50011">
    <property type="entry name" value="PROTEIN_KINASE_DOM"/>
    <property type="match status" value="1"/>
</dbReference>
<dbReference type="AlphaFoldDB" id="A0AAN7DUR8"/>
<feature type="transmembrane region" description="Helical" evidence="14">
    <location>
        <begin position="358"/>
        <end position="378"/>
    </location>
</feature>
<feature type="transmembrane region" description="Helical" evidence="14">
    <location>
        <begin position="329"/>
        <end position="351"/>
    </location>
</feature>
<evidence type="ECO:0000256" key="10">
    <source>
        <dbReference type="ARBA" id="ARBA00023180"/>
    </source>
</evidence>
<dbReference type="FunFam" id="1.10.510.10:FF:000084">
    <property type="entry name" value="Wall-associated receptor kinase 2"/>
    <property type="match status" value="1"/>
</dbReference>
<dbReference type="InterPro" id="IPR000719">
    <property type="entry name" value="Prot_kinase_dom"/>
</dbReference>
<dbReference type="CDD" id="cd00054">
    <property type="entry name" value="EGF_CA"/>
    <property type="match status" value="1"/>
</dbReference>
<keyword evidence="8" id="KW-0067">ATP-binding</keyword>
<keyword evidence="4" id="KW-0808">Transferase</keyword>
<dbReference type="PROSITE" id="PS00010">
    <property type="entry name" value="ASX_HYDROXYL"/>
    <property type="match status" value="1"/>
</dbReference>
<dbReference type="EMBL" id="JAXUIC010000393">
    <property type="protein sequence ID" value="KAK4541614.1"/>
    <property type="molecule type" value="Genomic_DNA"/>
</dbReference>
<keyword evidence="19" id="KW-1185">Reference proteome</keyword>
<dbReference type="PROSITE" id="PS00108">
    <property type="entry name" value="PROTEIN_KINASE_ST"/>
    <property type="match status" value="1"/>
</dbReference>
<evidence type="ECO:0000256" key="3">
    <source>
        <dbReference type="ARBA" id="ARBA00022536"/>
    </source>
</evidence>
<evidence type="ECO:0000256" key="13">
    <source>
        <dbReference type="PROSITE-ProRule" id="PRU00076"/>
    </source>
</evidence>
<dbReference type="InterPro" id="IPR045274">
    <property type="entry name" value="WAK-like"/>
</dbReference>
<dbReference type="InterPro" id="IPR000742">
    <property type="entry name" value="EGF"/>
</dbReference>
<keyword evidence="14" id="KW-0472">Membrane</keyword>
<evidence type="ECO:0000256" key="2">
    <source>
        <dbReference type="ARBA" id="ARBA00022527"/>
    </source>
</evidence>